<keyword evidence="2" id="KW-1185">Reference proteome</keyword>
<comment type="caution">
    <text evidence="1">The sequence shown here is derived from an EMBL/GenBank/DDBJ whole genome shotgun (WGS) entry which is preliminary data.</text>
</comment>
<dbReference type="EMBL" id="CM039431">
    <property type="protein sequence ID" value="KAI4337750.1"/>
    <property type="molecule type" value="Genomic_DNA"/>
</dbReference>
<proteinExistence type="predicted"/>
<sequence>MAALLSNQSLFASSPCSSSLTSRPFKTLKPKFQPLPSLSYANLRHLVCACRSFVGFANKCSLGCNVNRRSIFKSYFAAQDPISNTNDEREDVHRDIKEEGDEQDQYPLPSLMALIKAYREAIIYRDEETVSQIEAGIYSIANKRNQLLEKLSSLSEEKLASKEKCLRLQADFDNFRKRSEKERLNIQFDAQAEVIERLLQMVDNFDRAKQKIKPATEKEKKINTSYQGIYKQFVEVMRSHHVSAVATVGKPFDPSVHEAIAREESQDFKEGIIIQESRRGFLLRGRLLRPALVKVSSGHGNKKSTGPPGKSKEQPATAAGMDER</sequence>
<reference evidence="1 2" key="1">
    <citation type="journal article" date="2022" name="DNA Res.">
        <title>Chromosomal-level genome assembly of the orchid tree Bauhinia variegata (Leguminosae; Cercidoideae) supports the allotetraploid origin hypothesis of Bauhinia.</title>
        <authorList>
            <person name="Zhong Y."/>
            <person name="Chen Y."/>
            <person name="Zheng D."/>
            <person name="Pang J."/>
            <person name="Liu Y."/>
            <person name="Luo S."/>
            <person name="Meng S."/>
            <person name="Qian L."/>
            <person name="Wei D."/>
            <person name="Dai S."/>
            <person name="Zhou R."/>
        </authorList>
    </citation>
    <scope>NUCLEOTIDE SEQUENCE [LARGE SCALE GENOMIC DNA]</scope>
    <source>
        <strain evidence="1">BV-YZ2020</strain>
    </source>
</reference>
<organism evidence="1 2">
    <name type="scientific">Bauhinia variegata</name>
    <name type="common">Purple orchid tree</name>
    <name type="synonym">Phanera variegata</name>
    <dbReference type="NCBI Taxonomy" id="167791"/>
    <lineage>
        <taxon>Eukaryota</taxon>
        <taxon>Viridiplantae</taxon>
        <taxon>Streptophyta</taxon>
        <taxon>Embryophyta</taxon>
        <taxon>Tracheophyta</taxon>
        <taxon>Spermatophyta</taxon>
        <taxon>Magnoliopsida</taxon>
        <taxon>eudicotyledons</taxon>
        <taxon>Gunneridae</taxon>
        <taxon>Pentapetalae</taxon>
        <taxon>rosids</taxon>
        <taxon>fabids</taxon>
        <taxon>Fabales</taxon>
        <taxon>Fabaceae</taxon>
        <taxon>Cercidoideae</taxon>
        <taxon>Cercideae</taxon>
        <taxon>Bauhiniinae</taxon>
        <taxon>Bauhinia</taxon>
    </lineage>
</organism>
<protein>
    <submittedName>
        <fullName evidence="1">Uncharacterized protein</fullName>
    </submittedName>
</protein>
<accession>A0ACB9NMQ0</accession>
<evidence type="ECO:0000313" key="2">
    <source>
        <dbReference type="Proteomes" id="UP000828941"/>
    </source>
</evidence>
<dbReference type="Proteomes" id="UP000828941">
    <property type="component" value="Chromosome 6"/>
</dbReference>
<evidence type="ECO:0000313" key="1">
    <source>
        <dbReference type="EMBL" id="KAI4337750.1"/>
    </source>
</evidence>
<name>A0ACB9NMQ0_BAUVA</name>
<gene>
    <name evidence="1" type="ORF">L6164_016127</name>
</gene>